<dbReference type="SUPFAM" id="SSF53756">
    <property type="entry name" value="UDP-Glycosyltransferase/glycogen phosphorylase"/>
    <property type="match status" value="1"/>
</dbReference>
<dbReference type="EC" id="2.4.1.255" evidence="3"/>
<evidence type="ECO:0000256" key="5">
    <source>
        <dbReference type="ARBA" id="ARBA00022679"/>
    </source>
</evidence>
<keyword evidence="5" id="KW-0808">Transferase</keyword>
<evidence type="ECO:0000256" key="1">
    <source>
        <dbReference type="ARBA" id="ARBA00004922"/>
    </source>
</evidence>
<dbReference type="PANTHER" id="PTHR44998:SF1">
    <property type="entry name" value="UDP-N-ACETYLGLUCOSAMINE--PEPTIDE N-ACETYLGLUCOSAMINYLTRANSFERASE 110 KDA SUBUNIT"/>
    <property type="match status" value="1"/>
</dbReference>
<evidence type="ECO:0000313" key="10">
    <source>
        <dbReference type="EMBL" id="NGM23818.1"/>
    </source>
</evidence>
<dbReference type="AlphaFoldDB" id="A0A6M1LTL8"/>
<feature type="repeat" description="TPR" evidence="8">
    <location>
        <begin position="115"/>
        <end position="148"/>
    </location>
</feature>
<dbReference type="Gene3D" id="3.40.50.11380">
    <property type="match status" value="1"/>
</dbReference>
<dbReference type="Gene3D" id="3.40.50.2000">
    <property type="entry name" value="Glycogen Phosphorylase B"/>
    <property type="match status" value="1"/>
</dbReference>
<dbReference type="SUPFAM" id="SSF48452">
    <property type="entry name" value="TPR-like"/>
    <property type="match status" value="1"/>
</dbReference>
<proteinExistence type="inferred from homology"/>
<comment type="pathway">
    <text evidence="1">Protein modification; protein glycosylation.</text>
</comment>
<evidence type="ECO:0000256" key="2">
    <source>
        <dbReference type="ARBA" id="ARBA00005386"/>
    </source>
</evidence>
<evidence type="ECO:0000256" key="8">
    <source>
        <dbReference type="PROSITE-ProRule" id="PRU00339"/>
    </source>
</evidence>
<accession>A0A6M1LTL8</accession>
<evidence type="ECO:0000256" key="4">
    <source>
        <dbReference type="ARBA" id="ARBA00022676"/>
    </source>
</evidence>
<evidence type="ECO:0000256" key="6">
    <source>
        <dbReference type="ARBA" id="ARBA00022737"/>
    </source>
</evidence>
<evidence type="ECO:0000313" key="11">
    <source>
        <dbReference type="Proteomes" id="UP000475385"/>
    </source>
</evidence>
<comment type="similarity">
    <text evidence="2">Belongs to the glycosyltransferase 41 family. O-GlcNAc transferase subfamily.</text>
</comment>
<dbReference type="SMART" id="SM00028">
    <property type="entry name" value="TPR"/>
    <property type="match status" value="2"/>
</dbReference>
<dbReference type="Proteomes" id="UP000475385">
    <property type="component" value="Unassembled WGS sequence"/>
</dbReference>
<name>A0A6M1LTL8_9PROT</name>
<dbReference type="InterPro" id="IPR029489">
    <property type="entry name" value="OGT/SEC/SPY_C"/>
</dbReference>
<feature type="domain" description="O-GlcNAc transferase C-terminal" evidence="9">
    <location>
        <begin position="225"/>
        <end position="371"/>
    </location>
</feature>
<dbReference type="RefSeq" id="WP_164697732.1">
    <property type="nucleotide sequence ID" value="NZ_JAAIKB010000019.1"/>
</dbReference>
<evidence type="ECO:0000256" key="7">
    <source>
        <dbReference type="ARBA" id="ARBA00022803"/>
    </source>
</evidence>
<keyword evidence="6" id="KW-0677">Repeat</keyword>
<dbReference type="PROSITE" id="PS50005">
    <property type="entry name" value="TPR"/>
    <property type="match status" value="1"/>
</dbReference>
<keyword evidence="4" id="KW-0328">Glycosyltransferase</keyword>
<dbReference type="InterPro" id="IPR019734">
    <property type="entry name" value="TPR_rpt"/>
</dbReference>
<dbReference type="EMBL" id="JAAIKB010000019">
    <property type="protein sequence ID" value="NGM23818.1"/>
    <property type="molecule type" value="Genomic_DNA"/>
</dbReference>
<dbReference type="InterPro" id="IPR011990">
    <property type="entry name" value="TPR-like_helical_dom_sf"/>
</dbReference>
<dbReference type="Pfam" id="PF13181">
    <property type="entry name" value="TPR_8"/>
    <property type="match status" value="1"/>
</dbReference>
<sequence length="657" mass="72444">MHQARIADLIAAVQAMPVADGIAAYQGWIAAQREDPLLYAAAFNLAVLLEREGRHEEAAEAFRLAAQRNPAFLPPFISLGLAHERRGEAVQALEHWSYVANTLKAVTREGIALRASALKQMARYQEDLGAFAEAEEGLRQVLEIDPAQRDVLQRWISLRQRRCAWPLLEAPSGMTAAGLLRDAAPLTLANMSDDPMLLLAHASACARREAPAPAEFSVTDDFSAQFQRPGRRRIGYLSSDLRDHAIGHLTADLFRHHDREAFEIFVYDCGIAREDATKARIRASVEHWRDIIAVDDDAALRMIRDDGIDILVDVNGHTRGSRMGLLARRPAPVIVNWLGFAGTMGSPFHHYILADAAIIPPGAERFYSEAVRRLPCYQPNDRHRVVNATPARAALGLPEDAFVFCCFNGMQKITRYVFDRWMAILRATPGSVLWLIRGGPEAEQTLRGAAAAQGVDPARLIFAPPLRNADHVARYGAADLFLDTWPYGAHTTASDCLWMGTPIVTVPGQSFASRVCGSLVKAAGLGDFVCRNWDEYERRAIALAADPAPLAEARARLMAGRMTSVLFDTEGFVRAMEALFRDMWQDATAGRLPRPDLTNLDAYLEIGAAFPIDGAAPSDLPTMMARWRKALARRDAFSPLAPDRRLWPGGNHQAEVA</sequence>
<comment type="caution">
    <text evidence="10">The sequence shown here is derived from an EMBL/GenBank/DDBJ whole genome shotgun (WGS) entry which is preliminary data.</text>
</comment>
<organism evidence="10 11">
    <name type="scientific">Falsiroseomonas algicola</name>
    <dbReference type="NCBI Taxonomy" id="2716930"/>
    <lineage>
        <taxon>Bacteria</taxon>
        <taxon>Pseudomonadati</taxon>
        <taxon>Pseudomonadota</taxon>
        <taxon>Alphaproteobacteria</taxon>
        <taxon>Acetobacterales</taxon>
        <taxon>Roseomonadaceae</taxon>
        <taxon>Falsiroseomonas</taxon>
    </lineage>
</organism>
<keyword evidence="7 8" id="KW-0802">TPR repeat</keyword>
<dbReference type="Gene3D" id="1.25.40.10">
    <property type="entry name" value="Tetratricopeptide repeat domain"/>
    <property type="match status" value="1"/>
</dbReference>
<protein>
    <recommendedName>
        <fullName evidence="3">protein O-GlcNAc transferase</fullName>
        <ecNumber evidence="3">2.4.1.255</ecNumber>
    </recommendedName>
</protein>
<keyword evidence="11" id="KW-1185">Reference proteome</keyword>
<dbReference type="GO" id="GO:0097363">
    <property type="term" value="F:protein O-acetylglucosaminyltransferase activity"/>
    <property type="evidence" value="ECO:0007669"/>
    <property type="project" value="UniProtKB-EC"/>
</dbReference>
<feature type="domain" description="O-GlcNAc transferase C-terminal" evidence="9">
    <location>
        <begin position="391"/>
        <end position="575"/>
    </location>
</feature>
<reference evidence="10 11" key="1">
    <citation type="submission" date="2020-03" db="EMBL/GenBank/DDBJ databases">
        <title>Roseomonas stagni sp. nov., isolated from pond water in Japan.</title>
        <authorList>
            <person name="Furuhata K."/>
            <person name="Miyamoto H."/>
            <person name="Goto K."/>
        </authorList>
    </citation>
    <scope>NUCLEOTIDE SEQUENCE [LARGE SCALE GENOMIC DNA]</scope>
    <source>
        <strain evidence="10 11">PeD5</strain>
    </source>
</reference>
<evidence type="ECO:0000256" key="3">
    <source>
        <dbReference type="ARBA" id="ARBA00011970"/>
    </source>
</evidence>
<evidence type="ECO:0000259" key="9">
    <source>
        <dbReference type="Pfam" id="PF13844"/>
    </source>
</evidence>
<dbReference type="Pfam" id="PF13844">
    <property type="entry name" value="Glyco_transf_41"/>
    <property type="match status" value="2"/>
</dbReference>
<dbReference type="PANTHER" id="PTHR44998">
    <property type="match status" value="1"/>
</dbReference>
<gene>
    <name evidence="10" type="ORF">G3576_27670</name>
</gene>